<keyword evidence="1" id="KW-1133">Transmembrane helix</keyword>
<feature type="transmembrane region" description="Helical" evidence="1">
    <location>
        <begin position="274"/>
        <end position="296"/>
    </location>
</feature>
<accession>A0A809X5F4</accession>
<feature type="domain" description="Acyltransferase 3" evidence="2">
    <location>
        <begin position="19"/>
        <end position="356"/>
    </location>
</feature>
<dbReference type="EMBL" id="AP023094">
    <property type="protein sequence ID" value="BCE48809.1"/>
    <property type="molecule type" value="Genomic_DNA"/>
</dbReference>
<reference evidence="5" key="2">
    <citation type="submission" date="2020-05" db="EMBL/GenBank/DDBJ databases">
        <title>Complete genome sequence of Bradyrhizobium diazoefficiens XF10 isolated from soybean nodule.</title>
        <authorList>
            <person name="Noda R."/>
            <person name="Kakizaki K."/>
            <person name="Minamisawa K."/>
        </authorList>
    </citation>
    <scope>NUCLEOTIDE SEQUENCE</scope>
    <source>
        <strain evidence="5">XF10</strain>
    </source>
</reference>
<dbReference type="PANTHER" id="PTHR23028:SF134">
    <property type="entry name" value="PUTATIVE (AFU_ORTHOLOGUE AFUA_4G08520)-RELATED"/>
    <property type="match status" value="1"/>
</dbReference>
<reference evidence="4" key="3">
    <citation type="submission" date="2020-05" db="EMBL/GenBank/DDBJ databases">
        <title>Complete genome sequence of Bradyrhizobium diazoefficiens XF4 isolated from soybean nodule.</title>
        <authorList>
            <person name="Noda R."/>
            <person name="Kakizaki K."/>
            <person name="Minamisawa K."/>
        </authorList>
    </citation>
    <scope>NUCLEOTIDE SEQUENCE</scope>
    <source>
        <strain evidence="4">XF4</strain>
    </source>
</reference>
<evidence type="ECO:0000259" key="2">
    <source>
        <dbReference type="Pfam" id="PF01757"/>
    </source>
</evidence>
<evidence type="ECO:0000256" key="1">
    <source>
        <dbReference type="SAM" id="Phobius"/>
    </source>
</evidence>
<dbReference type="GO" id="GO:0016747">
    <property type="term" value="F:acyltransferase activity, transferring groups other than amino-acyl groups"/>
    <property type="evidence" value="ECO:0007669"/>
    <property type="project" value="InterPro"/>
</dbReference>
<dbReference type="PANTHER" id="PTHR23028">
    <property type="entry name" value="ACETYLTRANSFERASE"/>
    <property type="match status" value="1"/>
</dbReference>
<feature type="transmembrane region" description="Helical" evidence="1">
    <location>
        <begin position="54"/>
        <end position="73"/>
    </location>
</feature>
<keyword evidence="1" id="KW-0812">Transmembrane</keyword>
<keyword evidence="1" id="KW-0472">Membrane</keyword>
<dbReference type="Pfam" id="PF01757">
    <property type="entry name" value="Acyl_transf_3"/>
    <property type="match status" value="1"/>
</dbReference>
<organism evidence="3">
    <name type="scientific">Bradyrhizobium diazoefficiens</name>
    <dbReference type="NCBI Taxonomy" id="1355477"/>
    <lineage>
        <taxon>Bacteria</taxon>
        <taxon>Pseudomonadati</taxon>
        <taxon>Pseudomonadota</taxon>
        <taxon>Alphaproteobacteria</taxon>
        <taxon>Hyphomicrobiales</taxon>
        <taxon>Nitrobacteraceae</taxon>
        <taxon>Bradyrhizobium</taxon>
    </lineage>
</organism>
<dbReference type="EMBL" id="AP023091">
    <property type="protein sequence ID" value="BCE22544.1"/>
    <property type="molecule type" value="Genomic_DNA"/>
</dbReference>
<feature type="transmembrane region" description="Helical" evidence="1">
    <location>
        <begin position="252"/>
        <end position="268"/>
    </location>
</feature>
<reference evidence="3" key="1">
    <citation type="submission" date="2020-05" db="EMBL/GenBank/DDBJ databases">
        <title>Complete genome sequence of Bradyrhizobium diazoefficiens XF1 isolated from soybean nodule.</title>
        <authorList>
            <person name="Noda R."/>
            <person name="Kakizaki K."/>
            <person name="Minamisawa K."/>
        </authorList>
    </citation>
    <scope>NUCLEOTIDE SEQUENCE</scope>
    <source>
        <strain evidence="3">XF1</strain>
    </source>
</reference>
<feature type="transmembrane region" description="Helical" evidence="1">
    <location>
        <begin position="219"/>
        <end position="240"/>
    </location>
</feature>
<feature type="transmembrane region" description="Helical" evidence="1">
    <location>
        <begin position="178"/>
        <end position="199"/>
    </location>
</feature>
<feature type="transmembrane region" description="Helical" evidence="1">
    <location>
        <begin position="94"/>
        <end position="115"/>
    </location>
</feature>
<sequence length="376" mass="40384">MLAPAARTETALLTERTFVALDGLRGVAAIMVALRHAPFLWEGPAASTGWMGNSYLAVDLFFVLSGFVLEHAYRRRFRQGLSVRSFMLARLQRLYPLYALAFILSLPFLLGQLAAGAPDRAQTILGLLCSALMLPTPNPAHLDADLYPFNFAAWSLFFEVAANLLFAALGKRLDTKSVIWLVGGFALALVVCATMGWLGFGIEADKRGVLGGGPTWETFGAGVIRVGFSFFAGVLVYRFYETARLPAARPGFAISAFALVTAILAMDFPSSLDLALSLFSVIVVFPLAITICARFDPPRGALANTMQTLGLLSYGIYVLQVVTFHAVEACARHIEVQSALVGLVAIPVVAAVAYAATVFVDVPVRLTMKQALKGLA</sequence>
<evidence type="ECO:0000313" key="4">
    <source>
        <dbReference type="EMBL" id="BCE48809.1"/>
    </source>
</evidence>
<protein>
    <submittedName>
        <fullName evidence="3">Acyltransferase</fullName>
    </submittedName>
</protein>
<dbReference type="InterPro" id="IPR002656">
    <property type="entry name" value="Acyl_transf_3_dom"/>
</dbReference>
<evidence type="ECO:0000313" key="5">
    <source>
        <dbReference type="EMBL" id="BCE92322.1"/>
    </source>
</evidence>
<dbReference type="InterPro" id="IPR050879">
    <property type="entry name" value="Acyltransferase_3"/>
</dbReference>
<dbReference type="EMBL" id="AP023099">
    <property type="protein sequence ID" value="BCE92322.1"/>
    <property type="molecule type" value="Genomic_DNA"/>
</dbReference>
<feature type="transmembrane region" description="Helical" evidence="1">
    <location>
        <begin position="308"/>
        <end position="327"/>
    </location>
</feature>
<dbReference type="RefSeq" id="WP_271557856.1">
    <property type="nucleotide sequence ID" value="NZ_CP124748.1"/>
</dbReference>
<evidence type="ECO:0000313" key="3">
    <source>
        <dbReference type="EMBL" id="BCE22544.1"/>
    </source>
</evidence>
<feature type="transmembrane region" description="Helical" evidence="1">
    <location>
        <begin position="339"/>
        <end position="360"/>
    </location>
</feature>
<dbReference type="AlphaFoldDB" id="A0A809X5F4"/>
<gene>
    <name evidence="5" type="ORF">XF10B_51200</name>
    <name evidence="3" type="ORF">XF1B_52250</name>
    <name evidence="4" type="ORF">XF4B_51580</name>
</gene>
<proteinExistence type="predicted"/>
<keyword evidence="3" id="KW-0808">Transferase</keyword>
<feature type="transmembrane region" description="Helical" evidence="1">
    <location>
        <begin position="146"/>
        <end position="166"/>
    </location>
</feature>
<keyword evidence="3" id="KW-0012">Acyltransferase</keyword>
<name>A0A809X5F4_9BRAD</name>